<keyword evidence="1" id="KW-1133">Transmembrane helix</keyword>
<feature type="transmembrane region" description="Helical" evidence="1">
    <location>
        <begin position="134"/>
        <end position="154"/>
    </location>
</feature>
<feature type="transmembrane region" description="Helical" evidence="1">
    <location>
        <begin position="419"/>
        <end position="441"/>
    </location>
</feature>
<accession>A0A930HL60</accession>
<dbReference type="InterPro" id="IPR043742">
    <property type="entry name" value="DUF5687"/>
</dbReference>
<feature type="transmembrane region" description="Helical" evidence="1">
    <location>
        <begin position="248"/>
        <end position="268"/>
    </location>
</feature>
<feature type="transmembrane region" description="Helical" evidence="1">
    <location>
        <begin position="166"/>
        <end position="187"/>
    </location>
</feature>
<keyword evidence="1" id="KW-0812">Transmembrane</keyword>
<protein>
    <submittedName>
        <fullName evidence="2">Uncharacterized protein</fullName>
    </submittedName>
</protein>
<dbReference type="AlphaFoldDB" id="A0A930HL60"/>
<feature type="transmembrane region" description="Helical" evidence="1">
    <location>
        <begin position="280"/>
        <end position="302"/>
    </location>
</feature>
<comment type="caution">
    <text evidence="2">The sequence shown here is derived from an EMBL/GenBank/DDBJ whole genome shotgun (WGS) entry which is preliminary data.</text>
</comment>
<feature type="transmembrane region" description="Helical" evidence="1">
    <location>
        <begin position="348"/>
        <end position="371"/>
    </location>
</feature>
<dbReference type="Pfam" id="PF18940">
    <property type="entry name" value="DUF5687"/>
    <property type="match status" value="1"/>
</dbReference>
<organism evidence="2 3">
    <name type="scientific">Prevotella aurantiaca</name>
    <dbReference type="NCBI Taxonomy" id="596085"/>
    <lineage>
        <taxon>Bacteria</taxon>
        <taxon>Pseudomonadati</taxon>
        <taxon>Bacteroidota</taxon>
        <taxon>Bacteroidia</taxon>
        <taxon>Bacteroidales</taxon>
        <taxon>Prevotellaceae</taxon>
        <taxon>Prevotella</taxon>
    </lineage>
</organism>
<reference evidence="2" key="1">
    <citation type="submission" date="2020-04" db="EMBL/GenBank/DDBJ databases">
        <title>Deep metagenomics examines the oral microbiome during advanced dental caries in children, revealing novel taxa and co-occurrences with host molecules.</title>
        <authorList>
            <person name="Baker J.L."/>
            <person name="Morton J.T."/>
            <person name="Dinis M."/>
            <person name="Alvarez R."/>
            <person name="Tran N.C."/>
            <person name="Knight R."/>
            <person name="Edlund A."/>
        </authorList>
    </citation>
    <scope>NUCLEOTIDE SEQUENCE</scope>
    <source>
        <strain evidence="2">JCVI_44_bin.5</strain>
    </source>
</reference>
<feature type="transmembrane region" description="Helical" evidence="1">
    <location>
        <begin position="59"/>
        <end position="78"/>
    </location>
</feature>
<gene>
    <name evidence="2" type="ORF">HXN26_01655</name>
</gene>
<dbReference type="Proteomes" id="UP000771736">
    <property type="component" value="Unassembled WGS sequence"/>
</dbReference>
<proteinExistence type="predicted"/>
<evidence type="ECO:0000256" key="1">
    <source>
        <dbReference type="SAM" id="Phobius"/>
    </source>
</evidence>
<sequence length="458" mass="52896">MLKQLLLMQITKKRRSFKWKDFFLATYFYFLVAVVIVSVLFGMDDKTWNLLAEIKWENIMPIVASSLLLPDIISKLIFSSDSAIIDSYIKTRPIKKRTWIRFVSIAQIFNFWTLAWALPLAIICFFIMPFGPAIVSALLLLSVSFINSMAAVMFRTAQGWEWKWAVVVGWLMWWSLAFVHGINFFGMSLGVHITYFFVLIAIGIYLELHCLGYLRSYDENKKKKKEIRKSSRSAFFIEMRPFLRGKRLRMVFVLPVIFLAQSFWYAAIGYEDPDAVDRNMFLPLAIMVMPLMALQLTFALEGNYFDGVWTRPISIEKLLLRKYYTAIPMAVLSFLILLIPHFLYDTSIILMVGSLLFSVGFSNLLMLTFCFHTKAIDIFASGFMNTQGNDYSVSSFATTLSLMLITMALVGVLPPNTCGIIFGVLGIMGFAVHKYAISWIAHRYEAKRYKHFERYRNK</sequence>
<feature type="transmembrane region" description="Helical" evidence="1">
    <location>
        <begin position="391"/>
        <end position="413"/>
    </location>
</feature>
<dbReference type="EMBL" id="JABZSJ010000004">
    <property type="protein sequence ID" value="MBF1383555.1"/>
    <property type="molecule type" value="Genomic_DNA"/>
</dbReference>
<feature type="transmembrane region" description="Helical" evidence="1">
    <location>
        <begin position="99"/>
        <end position="128"/>
    </location>
</feature>
<feature type="transmembrane region" description="Helical" evidence="1">
    <location>
        <begin position="21"/>
        <end position="43"/>
    </location>
</feature>
<feature type="transmembrane region" description="Helical" evidence="1">
    <location>
        <begin position="323"/>
        <end position="342"/>
    </location>
</feature>
<evidence type="ECO:0000313" key="2">
    <source>
        <dbReference type="EMBL" id="MBF1383555.1"/>
    </source>
</evidence>
<evidence type="ECO:0000313" key="3">
    <source>
        <dbReference type="Proteomes" id="UP000771736"/>
    </source>
</evidence>
<keyword evidence="1" id="KW-0472">Membrane</keyword>
<name>A0A930HL60_9BACT</name>
<feature type="transmembrane region" description="Helical" evidence="1">
    <location>
        <begin position="193"/>
        <end position="214"/>
    </location>
</feature>